<dbReference type="InterPro" id="IPR013761">
    <property type="entry name" value="SAM/pointed_sf"/>
</dbReference>
<feature type="compositionally biased region" description="Polar residues" evidence="1">
    <location>
        <begin position="281"/>
        <end position="293"/>
    </location>
</feature>
<dbReference type="InterPro" id="IPR029058">
    <property type="entry name" value="AB_hydrolase_fold"/>
</dbReference>
<dbReference type="InterPro" id="IPR001660">
    <property type="entry name" value="SAM"/>
</dbReference>
<feature type="region of interest" description="Disordered" evidence="1">
    <location>
        <begin position="944"/>
        <end position="968"/>
    </location>
</feature>
<evidence type="ECO:0000313" key="3">
    <source>
        <dbReference type="EMBL" id="EGG14275.1"/>
    </source>
</evidence>
<feature type="compositionally biased region" description="Low complexity" evidence="1">
    <location>
        <begin position="949"/>
        <end position="968"/>
    </location>
</feature>
<dbReference type="OrthoDB" id="446723at2759"/>
<gene>
    <name evidence="3" type="ORF">DFA_12045</name>
</gene>
<dbReference type="AlphaFoldDB" id="F4QFH4"/>
<evidence type="ECO:0000256" key="1">
    <source>
        <dbReference type="SAM" id="MobiDB-lite"/>
    </source>
</evidence>
<dbReference type="Pfam" id="PF00536">
    <property type="entry name" value="SAM_1"/>
    <property type="match status" value="1"/>
</dbReference>
<dbReference type="SUPFAM" id="SSF47769">
    <property type="entry name" value="SAM/Pointed domain"/>
    <property type="match status" value="1"/>
</dbReference>
<dbReference type="PANTHER" id="PTHR12277:SF81">
    <property type="entry name" value="PROTEIN ABHD13"/>
    <property type="match status" value="1"/>
</dbReference>
<keyword evidence="4" id="KW-1185">Reference proteome</keyword>
<dbReference type="SUPFAM" id="SSF53474">
    <property type="entry name" value="alpha/beta-Hydrolases"/>
    <property type="match status" value="1"/>
</dbReference>
<organism evidence="3 4">
    <name type="scientific">Cavenderia fasciculata</name>
    <name type="common">Slime mold</name>
    <name type="synonym">Dictyostelium fasciculatum</name>
    <dbReference type="NCBI Taxonomy" id="261658"/>
    <lineage>
        <taxon>Eukaryota</taxon>
        <taxon>Amoebozoa</taxon>
        <taxon>Evosea</taxon>
        <taxon>Eumycetozoa</taxon>
        <taxon>Dictyostelia</taxon>
        <taxon>Acytosteliales</taxon>
        <taxon>Cavenderiaceae</taxon>
        <taxon>Cavenderia</taxon>
    </lineage>
</organism>
<feature type="compositionally biased region" description="Basic residues" evidence="1">
    <location>
        <begin position="295"/>
        <end position="308"/>
    </location>
</feature>
<feature type="compositionally biased region" description="Low complexity" evidence="1">
    <location>
        <begin position="39"/>
        <end position="92"/>
    </location>
</feature>
<dbReference type="SMART" id="SM00454">
    <property type="entry name" value="SAM"/>
    <property type="match status" value="1"/>
</dbReference>
<feature type="compositionally biased region" description="Polar residues" evidence="1">
    <location>
        <begin position="702"/>
        <end position="711"/>
    </location>
</feature>
<dbReference type="Proteomes" id="UP000007797">
    <property type="component" value="Unassembled WGS sequence"/>
</dbReference>
<feature type="compositionally biased region" description="Polar residues" evidence="1">
    <location>
        <begin position="333"/>
        <end position="343"/>
    </location>
</feature>
<dbReference type="KEGG" id="dfa:DFA_12045"/>
<feature type="compositionally biased region" description="Polar residues" evidence="1">
    <location>
        <begin position="313"/>
        <end position="324"/>
    </location>
</feature>
<dbReference type="Gene3D" id="1.10.150.50">
    <property type="entry name" value="Transcription Factor, Ets-1"/>
    <property type="match status" value="1"/>
</dbReference>
<evidence type="ECO:0000259" key="2">
    <source>
        <dbReference type="PROSITE" id="PS50105"/>
    </source>
</evidence>
<dbReference type="EMBL" id="GL883029">
    <property type="protein sequence ID" value="EGG14275.1"/>
    <property type="molecule type" value="Genomic_DNA"/>
</dbReference>
<accession>F4QFH4</accession>
<feature type="compositionally biased region" description="Polar residues" evidence="1">
    <location>
        <begin position="16"/>
        <end position="25"/>
    </location>
</feature>
<feature type="compositionally biased region" description="Low complexity" evidence="1">
    <location>
        <begin position="260"/>
        <end position="280"/>
    </location>
</feature>
<feature type="compositionally biased region" description="Low complexity" evidence="1">
    <location>
        <begin position="356"/>
        <end position="371"/>
    </location>
</feature>
<sequence length="1022" mass="110396">MNQSESTSAGIVLQLEKTTNNNSGCESGKQDKCDDIESETCSNSSSSSSSSSCESELIVLSSGRIKQSQSNQSISSSISTPSLSSLKPSSLLPSQKGLATKLNINTPPDTPTHSFHDISKAISDGTTEEDLPKLRLEKEQKTTTLLTTTTTTTTTTTMTTQVITTTTTTTTSSSAAGASLSLNNNNNNNNSMIEAIPEQTSSPIRSLSSSCGDIRSPKSSHNNVLHHHQQQDIGGELGDDDTIEVDGATGVAMIGDDGESTSSLSTSSLSTSSSLTSTSSNHSNNILASSSPLHYTKHHHHHHHHQHNHGGSVLQQSTSSAENRTPNKKLNESIGSNWSNDSLTINTNSAGGGSSGNSINGSLTPTSTSLTPNRDVRSVLLRVKLPESHPLITKVARFPLNFTVKETLDRIHELVVLENRVNLIILFNRMILSHNQTLSNYFGADEGIVQTIELKEITSMSSNTTPAQLISNLSSGGNGAGGVPKEKPKLLHASSVQNLLASMPTKKRHSSDKEKLLFQPPLPSYTKELDKLFWISNGVTGSGSKSIPCLFHKWKCRDSKVQSDLTILYSGGDREDLGLIRKNMRILSDILQCNIFCYDYTGFGLNASGKPTLKELCNDISIVFNYLTNTLNISPSSIILMGKSIGTICSIKFASSLYQKSKSTLSLTSPIHNNNTTSSSTPTSPISPSSPYSTVASSTTPISESKQSSRNGQPLGGLVVIASFGPSTLGGNIVNMLLSIESFDHLKKVERIACPTLVVHGDSDDIVNIKSAKKLSKLFPNLFRYVPVKEATHWNIDTKYLDDYADDMIDFVKHIAPEQYTQRQVELPSSYAMSPSKVVGAWLERLQLQEYTNNFLQAGYFEMMSIASLDKSMLEFLGVGEQHIPTLLGEIEKLVRTIFPSSAAAQQQTMVITAPIGANNIDIDLSCSIDLTSTFKLHSTVTKASRSRSSSNSNTTINSNITNSSSTTIINNNNTNNINNNNNSKYHNNNNCECEFECICSKASIESSNTTNSINTKTSTFV</sequence>
<dbReference type="PROSITE" id="PS50105">
    <property type="entry name" value="SAM_DOMAIN"/>
    <property type="match status" value="1"/>
</dbReference>
<name>F4QFH4_CACFS</name>
<dbReference type="Gene3D" id="3.40.50.1820">
    <property type="entry name" value="alpha/beta hydrolase"/>
    <property type="match status" value="1"/>
</dbReference>
<evidence type="ECO:0000313" key="4">
    <source>
        <dbReference type="Proteomes" id="UP000007797"/>
    </source>
</evidence>
<protein>
    <recommendedName>
        <fullName evidence="2">SAM domain-containing protein</fullName>
    </recommendedName>
</protein>
<dbReference type="STRING" id="1054147.F4QFH4"/>
<feature type="compositionally biased region" description="Polar residues" evidence="1">
    <location>
        <begin position="199"/>
        <end position="223"/>
    </location>
</feature>
<feature type="domain" description="SAM" evidence="2">
    <location>
        <begin position="834"/>
        <end position="879"/>
    </location>
</feature>
<feature type="compositionally biased region" description="Low complexity" evidence="1">
    <location>
        <begin position="669"/>
        <end position="701"/>
    </location>
</feature>
<dbReference type="PANTHER" id="PTHR12277">
    <property type="entry name" value="ALPHA/BETA HYDROLASE DOMAIN-CONTAINING PROTEIN"/>
    <property type="match status" value="1"/>
</dbReference>
<reference evidence="4" key="1">
    <citation type="journal article" date="2011" name="Genome Res.">
        <title>Phylogeny-wide analysis of social amoeba genomes highlights ancient origins for complex intercellular communication.</title>
        <authorList>
            <person name="Heidel A.J."/>
            <person name="Lawal H.M."/>
            <person name="Felder M."/>
            <person name="Schilde C."/>
            <person name="Helps N.R."/>
            <person name="Tunggal B."/>
            <person name="Rivero F."/>
            <person name="John U."/>
            <person name="Schleicher M."/>
            <person name="Eichinger L."/>
            <person name="Platzer M."/>
            <person name="Noegel A.A."/>
            <person name="Schaap P."/>
            <person name="Gloeckner G."/>
        </authorList>
    </citation>
    <scope>NUCLEOTIDE SEQUENCE [LARGE SCALE GENOMIC DNA]</scope>
    <source>
        <strain evidence="4">SH3</strain>
    </source>
</reference>
<dbReference type="GeneID" id="14865302"/>
<feature type="region of interest" description="Disordered" evidence="1">
    <location>
        <begin position="1"/>
        <end position="92"/>
    </location>
</feature>
<feature type="region of interest" description="Disordered" evidence="1">
    <location>
        <begin position="199"/>
        <end position="371"/>
    </location>
</feature>
<proteinExistence type="predicted"/>
<feature type="region of interest" description="Disordered" evidence="1">
    <location>
        <begin position="669"/>
        <end position="711"/>
    </location>
</feature>
<dbReference type="RefSeq" id="XP_004350984.1">
    <property type="nucleotide sequence ID" value="XM_004350932.1"/>
</dbReference>